<protein>
    <recommendedName>
        <fullName evidence="4">TIGR00304 family protein</fullName>
    </recommendedName>
</protein>
<sequence>MIDSAVLYTLGIALIFVGVLVIAVAFVLLFVSGSEKGRVKGGGVVMIGPVPIIFGTDEKSIRTVLLLSLGLAVMLVIAMVVCYLLVR</sequence>
<dbReference type="Pfam" id="PF01998">
    <property type="entry name" value="DUF131"/>
    <property type="match status" value="1"/>
</dbReference>
<keyword evidence="1" id="KW-1133">Transmembrane helix</keyword>
<keyword evidence="1" id="KW-0812">Transmembrane</keyword>
<evidence type="ECO:0008006" key="4">
    <source>
        <dbReference type="Google" id="ProtNLM"/>
    </source>
</evidence>
<feature type="transmembrane region" description="Helical" evidence="1">
    <location>
        <begin position="64"/>
        <end position="86"/>
    </location>
</feature>
<comment type="caution">
    <text evidence="2">The sequence shown here is derived from an EMBL/GenBank/DDBJ whole genome shotgun (WGS) entry which is preliminary data.</text>
</comment>
<dbReference type="NCBIfam" id="TIGR00304">
    <property type="entry name" value="TIGR00304 family membrane protein"/>
    <property type="match status" value="1"/>
</dbReference>
<dbReference type="AlphaFoldDB" id="A0A0M0BU34"/>
<evidence type="ECO:0000256" key="1">
    <source>
        <dbReference type="SAM" id="Phobius"/>
    </source>
</evidence>
<proteinExistence type="predicted"/>
<evidence type="ECO:0000313" key="2">
    <source>
        <dbReference type="EMBL" id="KON31865.1"/>
    </source>
</evidence>
<dbReference type="InterPro" id="IPR002849">
    <property type="entry name" value="DUF131"/>
</dbReference>
<accession>A0A0M0BU34</accession>
<gene>
    <name evidence="2" type="ORF">AC478_01995</name>
</gene>
<reference evidence="3" key="1">
    <citation type="submission" date="2015-06" db="EMBL/GenBank/DDBJ databases">
        <title>New insights into the roles of widespread benthic archaea in carbon and nitrogen cycling.</title>
        <authorList>
            <person name="Lazar C.S."/>
            <person name="Baker B.J."/>
            <person name="Seitz K.W."/>
            <person name="Hyde A.S."/>
            <person name="Dick G.J."/>
            <person name="Hinrichs K.-U."/>
            <person name="Teske A.P."/>
        </authorList>
    </citation>
    <scope>NUCLEOTIDE SEQUENCE [LARGE SCALE GENOMIC DNA]</scope>
</reference>
<name>A0A0M0BU34_9ARCH</name>
<dbReference type="Proteomes" id="UP000054016">
    <property type="component" value="Unassembled WGS sequence"/>
</dbReference>
<organism evidence="2 3">
    <name type="scientific">miscellaneous Crenarchaeota group-1 archaeon SG8-32-3</name>
    <dbReference type="NCBI Taxonomy" id="1685125"/>
    <lineage>
        <taxon>Archaea</taxon>
        <taxon>Candidatus Bathyarchaeota</taxon>
        <taxon>MCG-1</taxon>
    </lineage>
</organism>
<dbReference type="EMBL" id="LFWV01000021">
    <property type="protein sequence ID" value="KON31865.1"/>
    <property type="molecule type" value="Genomic_DNA"/>
</dbReference>
<evidence type="ECO:0000313" key="3">
    <source>
        <dbReference type="Proteomes" id="UP000054016"/>
    </source>
</evidence>
<feature type="transmembrane region" description="Helical" evidence="1">
    <location>
        <begin position="6"/>
        <end position="31"/>
    </location>
</feature>
<keyword evidence="1" id="KW-0472">Membrane</keyword>